<evidence type="ECO:0000259" key="1">
    <source>
        <dbReference type="PROSITE" id="PS51819"/>
    </source>
</evidence>
<sequence length="264" mass="28458">MVERTATVRCVPAVPCWVGLTARDLAVARGFYGPLLGWEFAPGPDRWGPYLRAIVDGVEVAGLSELGTDWERPVAWTTYFGTESADRAADGVRERGGTLAVGPLSFDAGRVALAADPFGATFGIWEGEPADPRPGDAPWTAEPGAPAWIELRTADPFAAALFYGEVFRWDDRDPALFEVRYEHERVVLRSEDRSVAALRAARDLSPHWEVFFAVPDTDTAAHRATALGGRVLDGPADSPYGRVARLADAEGGHFSVLGPGRTPV</sequence>
<dbReference type="OrthoDB" id="9793039at2"/>
<dbReference type="AlphaFoldDB" id="A0A9W6PCM2"/>
<proteinExistence type="predicted"/>
<dbReference type="PANTHER" id="PTHR33993:SF10">
    <property type="entry name" value="CONSERVED PROTEIN"/>
    <property type="match status" value="1"/>
</dbReference>
<dbReference type="InterPro" id="IPR041581">
    <property type="entry name" value="Glyoxalase_6"/>
</dbReference>
<dbReference type="CDD" id="cd07247">
    <property type="entry name" value="SgaA_N_like"/>
    <property type="match status" value="1"/>
</dbReference>
<evidence type="ECO:0000313" key="3">
    <source>
        <dbReference type="Proteomes" id="UP001165143"/>
    </source>
</evidence>
<feature type="domain" description="VOC" evidence="1">
    <location>
        <begin position="145"/>
        <end position="259"/>
    </location>
</feature>
<reference evidence="2" key="1">
    <citation type="submission" date="2023-02" db="EMBL/GenBank/DDBJ databases">
        <title>Kitasatospora phosalacinea NBRC 14362.</title>
        <authorList>
            <person name="Ichikawa N."/>
            <person name="Sato H."/>
            <person name="Tonouchi N."/>
        </authorList>
    </citation>
    <scope>NUCLEOTIDE SEQUENCE</scope>
    <source>
        <strain evidence="2">NBRC 14362</strain>
    </source>
</reference>
<dbReference type="EMBL" id="BSRX01000002">
    <property type="protein sequence ID" value="GLW52507.1"/>
    <property type="molecule type" value="Genomic_DNA"/>
</dbReference>
<feature type="domain" description="VOC" evidence="1">
    <location>
        <begin position="14"/>
        <end position="127"/>
    </location>
</feature>
<accession>A0A9W6PCM2</accession>
<evidence type="ECO:0000313" key="2">
    <source>
        <dbReference type="EMBL" id="GLW52507.1"/>
    </source>
</evidence>
<dbReference type="Gene3D" id="3.10.180.10">
    <property type="entry name" value="2,3-Dihydroxybiphenyl 1,2-Dioxygenase, domain 1"/>
    <property type="match status" value="2"/>
</dbReference>
<protein>
    <recommendedName>
        <fullName evidence="1">VOC domain-containing protein</fullName>
    </recommendedName>
</protein>
<dbReference type="Proteomes" id="UP001165143">
    <property type="component" value="Unassembled WGS sequence"/>
</dbReference>
<dbReference type="SUPFAM" id="SSF54593">
    <property type="entry name" value="Glyoxalase/Bleomycin resistance protein/Dihydroxybiphenyl dioxygenase"/>
    <property type="match status" value="2"/>
</dbReference>
<dbReference type="InterPro" id="IPR037523">
    <property type="entry name" value="VOC_core"/>
</dbReference>
<organism evidence="2 3">
    <name type="scientific">Kitasatospora phosalacinea</name>
    <dbReference type="NCBI Taxonomy" id="2065"/>
    <lineage>
        <taxon>Bacteria</taxon>
        <taxon>Bacillati</taxon>
        <taxon>Actinomycetota</taxon>
        <taxon>Actinomycetes</taxon>
        <taxon>Kitasatosporales</taxon>
        <taxon>Streptomycetaceae</taxon>
        <taxon>Kitasatospora</taxon>
    </lineage>
</organism>
<dbReference type="InterPro" id="IPR052164">
    <property type="entry name" value="Anthracycline_SecMetBiosynth"/>
</dbReference>
<name>A0A9W6PCM2_9ACTN</name>
<dbReference type="RefSeq" id="WP_033255942.1">
    <property type="nucleotide sequence ID" value="NZ_BSRX01000002.1"/>
</dbReference>
<dbReference type="InterPro" id="IPR029068">
    <property type="entry name" value="Glyas_Bleomycin-R_OHBP_Dase"/>
</dbReference>
<dbReference type="PROSITE" id="PS51819">
    <property type="entry name" value="VOC"/>
    <property type="match status" value="2"/>
</dbReference>
<dbReference type="Pfam" id="PF18029">
    <property type="entry name" value="Glyoxalase_6"/>
    <property type="match status" value="1"/>
</dbReference>
<comment type="caution">
    <text evidence="2">The sequence shown here is derived from an EMBL/GenBank/DDBJ whole genome shotgun (WGS) entry which is preliminary data.</text>
</comment>
<dbReference type="PANTHER" id="PTHR33993">
    <property type="entry name" value="GLYOXALASE-RELATED"/>
    <property type="match status" value="1"/>
</dbReference>
<gene>
    <name evidence="2" type="ORF">Kpho01_05180</name>
</gene>